<evidence type="ECO:0000256" key="1">
    <source>
        <dbReference type="SAM" id="MobiDB-lite"/>
    </source>
</evidence>
<evidence type="ECO:0000313" key="3">
    <source>
        <dbReference type="Proteomes" id="UP001501470"/>
    </source>
</evidence>
<accession>A0ABN2A5B2</accession>
<reference evidence="2 3" key="1">
    <citation type="journal article" date="2019" name="Int. J. Syst. Evol. Microbiol.">
        <title>The Global Catalogue of Microorganisms (GCM) 10K type strain sequencing project: providing services to taxonomists for standard genome sequencing and annotation.</title>
        <authorList>
            <consortium name="The Broad Institute Genomics Platform"/>
            <consortium name="The Broad Institute Genome Sequencing Center for Infectious Disease"/>
            <person name="Wu L."/>
            <person name="Ma J."/>
        </authorList>
    </citation>
    <scope>NUCLEOTIDE SEQUENCE [LARGE SCALE GENOMIC DNA]</scope>
    <source>
        <strain evidence="2 3">JCM 15933</strain>
    </source>
</reference>
<feature type="region of interest" description="Disordered" evidence="1">
    <location>
        <begin position="107"/>
        <end position="127"/>
    </location>
</feature>
<name>A0ABN2A5B2_9ACTN</name>
<gene>
    <name evidence="2" type="ORF">GCM10009827_027470</name>
</gene>
<dbReference type="EMBL" id="BAAAQD010000004">
    <property type="protein sequence ID" value="GAA1511730.1"/>
    <property type="molecule type" value="Genomic_DNA"/>
</dbReference>
<protein>
    <submittedName>
        <fullName evidence="2">Uncharacterized protein</fullName>
    </submittedName>
</protein>
<dbReference type="Proteomes" id="UP001501470">
    <property type="component" value="Unassembled WGS sequence"/>
</dbReference>
<keyword evidence="3" id="KW-1185">Reference proteome</keyword>
<proteinExistence type="predicted"/>
<organism evidence="2 3">
    <name type="scientific">Dactylosporangium maewongense</name>
    <dbReference type="NCBI Taxonomy" id="634393"/>
    <lineage>
        <taxon>Bacteria</taxon>
        <taxon>Bacillati</taxon>
        <taxon>Actinomycetota</taxon>
        <taxon>Actinomycetes</taxon>
        <taxon>Micromonosporales</taxon>
        <taxon>Micromonosporaceae</taxon>
        <taxon>Dactylosporangium</taxon>
    </lineage>
</organism>
<sequence>MGRGGRGAEPDGGEGECGGAGRDAVQGLACVQDDSTVGPVLSCVSRDACRCGSRTDPKYRAKRTMWLPAVMRAVGDANRSIRPTLAGVKSFTATIARLHPGMTVFVRTERPTGPEPTGRPCTATGPT</sequence>
<comment type="caution">
    <text evidence="2">The sequence shown here is derived from an EMBL/GenBank/DDBJ whole genome shotgun (WGS) entry which is preliminary data.</text>
</comment>
<evidence type="ECO:0000313" key="2">
    <source>
        <dbReference type="EMBL" id="GAA1511730.1"/>
    </source>
</evidence>